<dbReference type="InterPro" id="IPR016064">
    <property type="entry name" value="NAD/diacylglycerol_kinase_sf"/>
</dbReference>
<protein>
    <recommendedName>
        <fullName evidence="2">Ceramide kinase C-terminal domain-containing protein</fullName>
    </recommendedName>
</protein>
<evidence type="ECO:0000256" key="1">
    <source>
        <dbReference type="SAM" id="MobiDB-lite"/>
    </source>
</evidence>
<organism evidence="3 4">
    <name type="scientific">Erpetoichthys calabaricus</name>
    <name type="common">Rope fish</name>
    <name type="synonym">Calamoichthys calabaricus</name>
    <dbReference type="NCBI Taxonomy" id="27687"/>
    <lineage>
        <taxon>Eukaryota</taxon>
        <taxon>Metazoa</taxon>
        <taxon>Chordata</taxon>
        <taxon>Craniata</taxon>
        <taxon>Vertebrata</taxon>
        <taxon>Euteleostomi</taxon>
        <taxon>Actinopterygii</taxon>
        <taxon>Polypteriformes</taxon>
        <taxon>Polypteridae</taxon>
        <taxon>Erpetoichthys</taxon>
    </lineage>
</organism>
<reference evidence="3" key="1">
    <citation type="submission" date="2021-06" db="EMBL/GenBank/DDBJ databases">
        <authorList>
            <consortium name="Wellcome Sanger Institute Data Sharing"/>
        </authorList>
    </citation>
    <scope>NUCLEOTIDE SEQUENCE [LARGE SCALE GENOMIC DNA]</scope>
</reference>
<feature type="compositionally biased region" description="Basic and acidic residues" evidence="1">
    <location>
        <begin position="154"/>
        <end position="164"/>
    </location>
</feature>
<dbReference type="InterPro" id="IPR050187">
    <property type="entry name" value="Lipid_Phosphate_FormReg"/>
</dbReference>
<evidence type="ECO:0000313" key="3">
    <source>
        <dbReference type="Ensembl" id="ENSECRP00000012414.1"/>
    </source>
</evidence>
<dbReference type="PANTHER" id="PTHR12358:SF26">
    <property type="entry name" value="CERAMIDE KINASE-LIKE PROTEIN"/>
    <property type="match status" value="1"/>
</dbReference>
<evidence type="ECO:0000313" key="4">
    <source>
        <dbReference type="Proteomes" id="UP000694620"/>
    </source>
</evidence>
<dbReference type="AlphaFoldDB" id="A0A8C4X8G5"/>
<reference evidence="3" key="3">
    <citation type="submission" date="2025-09" db="UniProtKB">
        <authorList>
            <consortium name="Ensembl"/>
        </authorList>
    </citation>
    <scope>IDENTIFICATION</scope>
</reference>
<keyword evidence="4" id="KW-1185">Reference proteome</keyword>
<name>A0A8C4X8G5_ERPCA</name>
<dbReference type="Ensembl" id="ENSECRT00000012626.1">
    <property type="protein sequence ID" value="ENSECRP00000012414.1"/>
    <property type="gene ID" value="ENSECRG00000008278.1"/>
</dbReference>
<evidence type="ECO:0000259" key="2">
    <source>
        <dbReference type="Pfam" id="PF19280"/>
    </source>
</evidence>
<feature type="region of interest" description="Disordered" evidence="1">
    <location>
        <begin position="153"/>
        <end position="172"/>
    </location>
</feature>
<dbReference type="Proteomes" id="UP000694620">
    <property type="component" value="Chromosome 8"/>
</dbReference>
<dbReference type="Gene3D" id="2.60.200.40">
    <property type="match status" value="1"/>
</dbReference>
<dbReference type="InterPro" id="IPR045363">
    <property type="entry name" value="CERK_C"/>
</dbReference>
<accession>A0A8C4X8G5</accession>
<dbReference type="GO" id="GO:0001727">
    <property type="term" value="F:lipid kinase activity"/>
    <property type="evidence" value="ECO:0007669"/>
    <property type="project" value="TreeGrafter"/>
</dbReference>
<dbReference type="GeneTree" id="ENSGT00940000157578"/>
<dbReference type="Pfam" id="PF19280">
    <property type="entry name" value="CERK_C"/>
    <property type="match status" value="1"/>
</dbReference>
<dbReference type="PANTHER" id="PTHR12358">
    <property type="entry name" value="SPHINGOSINE KINASE"/>
    <property type="match status" value="1"/>
</dbReference>
<proteinExistence type="predicted"/>
<dbReference type="GO" id="GO:0006665">
    <property type="term" value="P:sphingolipid metabolic process"/>
    <property type="evidence" value="ECO:0007669"/>
    <property type="project" value="TreeGrafter"/>
</dbReference>
<reference evidence="3" key="2">
    <citation type="submission" date="2025-08" db="UniProtKB">
        <authorList>
            <consortium name="Ensembl"/>
        </authorList>
    </citation>
    <scope>IDENTIFICATION</scope>
</reference>
<feature type="domain" description="Ceramide kinase C-terminal" evidence="2">
    <location>
        <begin position="1"/>
        <end position="222"/>
    </location>
</feature>
<dbReference type="SUPFAM" id="SSF111331">
    <property type="entry name" value="NAD kinase/diacylglycerol kinase-like"/>
    <property type="match status" value="1"/>
</dbReference>
<dbReference type="GO" id="GO:0016020">
    <property type="term" value="C:membrane"/>
    <property type="evidence" value="ECO:0007669"/>
    <property type="project" value="GOC"/>
</dbReference>
<sequence length="222" mass="24723">MFGFGGRTLALAEKLHWMPPVQSREFALMKSLANLRPEDCELSFLPQYTQDDCRQQKDMGDLLHCGSRQSWQQIQGLFLNISVMAIPCLCSMAPRGLAPITSLDNGSMALIAVRDTSRANFIKHLKGYGDFKNQFRFPFVETFTVQEVILRPRPRSDGADEPKPHPLVSAVSPGTGGLPWNIDGDLVEMSSEIHIRLHPQLITLFGANTEETDDGMSKCSCL</sequence>